<dbReference type="Proteomes" id="UP000324376">
    <property type="component" value="Unassembled WGS sequence"/>
</dbReference>
<accession>A0A5S5BZN4</accession>
<evidence type="ECO:0000313" key="1">
    <source>
        <dbReference type="EMBL" id="TYP71662.1"/>
    </source>
</evidence>
<proteinExistence type="predicted"/>
<protein>
    <submittedName>
        <fullName evidence="1">Putative alpha/beta superfamily hydrolase</fullName>
    </submittedName>
</protein>
<keyword evidence="2" id="KW-1185">Reference proteome</keyword>
<gene>
    <name evidence="1" type="ORF">BD809_10872</name>
</gene>
<dbReference type="PANTHER" id="PTHR48098">
    <property type="entry name" value="ENTEROCHELIN ESTERASE-RELATED"/>
    <property type="match status" value="1"/>
</dbReference>
<dbReference type="SUPFAM" id="SSF53474">
    <property type="entry name" value="alpha/beta-Hydrolases"/>
    <property type="match status" value="1"/>
</dbReference>
<dbReference type="OrthoDB" id="9784036at2"/>
<keyword evidence="1" id="KW-0378">Hydrolase</keyword>
<organism evidence="1 2">
    <name type="scientific">Aquimarina intermedia</name>
    <dbReference type="NCBI Taxonomy" id="350814"/>
    <lineage>
        <taxon>Bacteria</taxon>
        <taxon>Pseudomonadati</taxon>
        <taxon>Bacteroidota</taxon>
        <taxon>Flavobacteriia</taxon>
        <taxon>Flavobacteriales</taxon>
        <taxon>Flavobacteriaceae</taxon>
        <taxon>Aquimarina</taxon>
    </lineage>
</organism>
<dbReference type="InterPro" id="IPR000801">
    <property type="entry name" value="Esterase-like"/>
</dbReference>
<evidence type="ECO:0000313" key="2">
    <source>
        <dbReference type="Proteomes" id="UP000324376"/>
    </source>
</evidence>
<dbReference type="Gene3D" id="3.40.50.1820">
    <property type="entry name" value="alpha/beta hydrolase"/>
    <property type="match status" value="1"/>
</dbReference>
<name>A0A5S5BZN4_9FLAO</name>
<reference evidence="1 2" key="1">
    <citation type="submission" date="2019-07" db="EMBL/GenBank/DDBJ databases">
        <title>Genomic Encyclopedia of Archaeal and Bacterial Type Strains, Phase II (KMG-II): from individual species to whole genera.</title>
        <authorList>
            <person name="Goeker M."/>
        </authorList>
    </citation>
    <scope>NUCLEOTIDE SEQUENCE [LARGE SCALE GENOMIC DNA]</scope>
    <source>
        <strain evidence="1 2">DSM 17527</strain>
    </source>
</reference>
<dbReference type="InterPro" id="IPR050583">
    <property type="entry name" value="Mycobacterial_A85_antigen"/>
</dbReference>
<dbReference type="GO" id="GO:0016787">
    <property type="term" value="F:hydrolase activity"/>
    <property type="evidence" value="ECO:0007669"/>
    <property type="project" value="UniProtKB-KW"/>
</dbReference>
<dbReference type="RefSeq" id="WP_148783259.1">
    <property type="nucleotide sequence ID" value="NZ_VNHU01000008.1"/>
</dbReference>
<comment type="caution">
    <text evidence="1">The sequence shown here is derived from an EMBL/GenBank/DDBJ whole genome shotgun (WGS) entry which is preliminary data.</text>
</comment>
<dbReference type="Pfam" id="PF00756">
    <property type="entry name" value="Esterase"/>
    <property type="match status" value="1"/>
</dbReference>
<dbReference type="PANTHER" id="PTHR48098:SF6">
    <property type="entry name" value="FERRI-BACILLIBACTIN ESTERASE BESA"/>
    <property type="match status" value="1"/>
</dbReference>
<sequence length="309" mass="34420">MLSKSHSIGWILVLLITTLGFSQSNEVSSSEALVTKTNHGTLIKHPNLSSQYIDARTIEVFLPTGYSDTSTPYGVLYVHDGQNVFNAKTADVRLDWGLDEVLDSLLQANVIKNTLVVAIWNNGAKRFSEYMPKAPVVATENPEARKALLQKTGYDKLYSDEYLKFIITELKPFIDSTYNTATAPKHTAIMGASMGGLISLHALTTYPHIFGAAACLSTHWPVPFLGNAYINTLTNTLPDPTTHTLYFDYGTLSLDAQYEPYQLRVNEILKINGYKEGVDFISKKFEGASHNIQSWNARIHIPIEFILKK</sequence>
<dbReference type="EMBL" id="VNHU01000008">
    <property type="protein sequence ID" value="TYP71662.1"/>
    <property type="molecule type" value="Genomic_DNA"/>
</dbReference>
<dbReference type="InterPro" id="IPR029058">
    <property type="entry name" value="AB_hydrolase_fold"/>
</dbReference>
<dbReference type="AlphaFoldDB" id="A0A5S5BZN4"/>